<dbReference type="InterPro" id="IPR000119">
    <property type="entry name" value="Hist_DNA-bd"/>
</dbReference>
<protein>
    <submittedName>
        <fullName evidence="6">HU family DNA-binding protein</fullName>
    </submittedName>
</protein>
<evidence type="ECO:0000256" key="5">
    <source>
        <dbReference type="RuleBase" id="RU003939"/>
    </source>
</evidence>
<sequence>MYKIVKGSSVNKSELIEAIAASADIPKAAASRALDAMVDTVSDSLKKGDSVSLVGFGTFTVKERAARTGRNPQTGQPIQISAAKVPSFKAGKALKDSVN</sequence>
<dbReference type="PRINTS" id="PR01727">
    <property type="entry name" value="DNABINDINGHU"/>
</dbReference>
<comment type="similarity">
    <text evidence="2 5">Belongs to the bacterial histone-like protein family.</text>
</comment>
<dbReference type="PANTHER" id="PTHR33175:SF3">
    <property type="entry name" value="DNA-BINDING PROTEIN HU-BETA"/>
    <property type="match status" value="1"/>
</dbReference>
<evidence type="ECO:0000256" key="4">
    <source>
        <dbReference type="ARBA" id="ARBA00023125"/>
    </source>
</evidence>
<keyword evidence="3" id="KW-0226">DNA condensation</keyword>
<organism evidence="6 7">
    <name type="scientific">Halomonas aquatica</name>
    <dbReference type="NCBI Taxonomy" id="3151123"/>
    <lineage>
        <taxon>Bacteria</taxon>
        <taxon>Pseudomonadati</taxon>
        <taxon>Pseudomonadota</taxon>
        <taxon>Gammaproteobacteria</taxon>
        <taxon>Oceanospirillales</taxon>
        <taxon>Halomonadaceae</taxon>
        <taxon>Halomonas</taxon>
    </lineage>
</organism>
<dbReference type="PANTHER" id="PTHR33175">
    <property type="entry name" value="DNA-BINDING PROTEIN HU"/>
    <property type="match status" value="1"/>
</dbReference>
<evidence type="ECO:0000313" key="7">
    <source>
        <dbReference type="Proteomes" id="UP001442468"/>
    </source>
</evidence>
<comment type="function">
    <text evidence="1">Histone-like DNA-binding protein which is capable of wrapping DNA to stabilize it, and thus to prevent its denaturation under extreme environmental conditions.</text>
</comment>
<dbReference type="GO" id="GO:0003677">
    <property type="term" value="F:DNA binding"/>
    <property type="evidence" value="ECO:0007669"/>
    <property type="project" value="UniProtKB-KW"/>
</dbReference>
<dbReference type="EMBL" id="JBEGCJ010000003">
    <property type="protein sequence ID" value="MEQ6917374.1"/>
    <property type="molecule type" value="Genomic_DNA"/>
</dbReference>
<reference evidence="6 7" key="1">
    <citation type="submission" date="2024-05" db="EMBL/GenBank/DDBJ databases">
        <title>Halomonas sp. SSM6 16S ribosomal RNA gene Genome sequencing and assembly.</title>
        <authorList>
            <person name="Yook S."/>
        </authorList>
    </citation>
    <scope>NUCLEOTIDE SEQUENCE [LARGE SCALE GENOMIC DNA]</scope>
    <source>
        <strain evidence="6 7">SSM6</strain>
    </source>
</reference>
<evidence type="ECO:0000256" key="3">
    <source>
        <dbReference type="ARBA" id="ARBA00023067"/>
    </source>
</evidence>
<dbReference type="CDD" id="cd13831">
    <property type="entry name" value="HU"/>
    <property type="match status" value="1"/>
</dbReference>
<dbReference type="Proteomes" id="UP001442468">
    <property type="component" value="Unassembled WGS sequence"/>
</dbReference>
<dbReference type="InterPro" id="IPR010992">
    <property type="entry name" value="IHF-like_DNA-bd_dom_sf"/>
</dbReference>
<evidence type="ECO:0000256" key="2">
    <source>
        <dbReference type="ARBA" id="ARBA00010529"/>
    </source>
</evidence>
<dbReference type="Pfam" id="PF00216">
    <property type="entry name" value="Bac_DNA_binding"/>
    <property type="match status" value="1"/>
</dbReference>
<comment type="caution">
    <text evidence="6">The sequence shown here is derived from an EMBL/GenBank/DDBJ whole genome shotgun (WGS) entry which is preliminary data.</text>
</comment>
<dbReference type="RefSeq" id="WP_349761926.1">
    <property type="nucleotide sequence ID" value="NZ_JBEGCJ010000003.1"/>
</dbReference>
<gene>
    <name evidence="6" type="ORF">ABE960_07575</name>
</gene>
<dbReference type="PROSITE" id="PS00045">
    <property type="entry name" value="HISTONE_LIKE"/>
    <property type="match status" value="1"/>
</dbReference>
<accession>A0ABV1NE89</accession>
<dbReference type="InterPro" id="IPR020816">
    <property type="entry name" value="Histone-like_DNA-bd_CS"/>
</dbReference>
<dbReference type="SMART" id="SM00411">
    <property type="entry name" value="BHL"/>
    <property type="match status" value="1"/>
</dbReference>
<proteinExistence type="inferred from homology"/>
<dbReference type="SUPFAM" id="SSF47729">
    <property type="entry name" value="IHF-like DNA-binding proteins"/>
    <property type="match status" value="1"/>
</dbReference>
<evidence type="ECO:0000313" key="6">
    <source>
        <dbReference type="EMBL" id="MEQ6917374.1"/>
    </source>
</evidence>
<keyword evidence="7" id="KW-1185">Reference proteome</keyword>
<evidence type="ECO:0000256" key="1">
    <source>
        <dbReference type="ARBA" id="ARBA00003819"/>
    </source>
</evidence>
<dbReference type="Gene3D" id="4.10.520.10">
    <property type="entry name" value="IHF-like DNA-binding proteins"/>
    <property type="match status" value="1"/>
</dbReference>
<name>A0ABV1NE89_9GAMM</name>
<keyword evidence="4 6" id="KW-0238">DNA-binding</keyword>